<dbReference type="InterPro" id="IPR017900">
    <property type="entry name" value="4Fe4S_Fe_S_CS"/>
</dbReference>
<keyword evidence="2" id="KW-0560">Oxidoreductase</keyword>
<dbReference type="Pfam" id="PF13183">
    <property type="entry name" value="Fer4_8"/>
    <property type="match status" value="1"/>
</dbReference>
<keyword evidence="1" id="KW-0479">Metal-binding</keyword>
<gene>
    <name evidence="6" type="ORF">HYY20_09010</name>
</gene>
<accession>A0A932CPN2</accession>
<evidence type="ECO:0000256" key="2">
    <source>
        <dbReference type="ARBA" id="ARBA00023002"/>
    </source>
</evidence>
<reference evidence="6" key="1">
    <citation type="submission" date="2020-07" db="EMBL/GenBank/DDBJ databases">
        <title>Huge and variable diversity of episymbiotic CPR bacteria and DPANN archaea in groundwater ecosystems.</title>
        <authorList>
            <person name="He C.Y."/>
            <person name="Keren R."/>
            <person name="Whittaker M."/>
            <person name="Farag I.F."/>
            <person name="Doudna J."/>
            <person name="Cate J.H.D."/>
            <person name="Banfield J.F."/>
        </authorList>
    </citation>
    <scope>NUCLEOTIDE SEQUENCE</scope>
    <source>
        <strain evidence="6">NC_groundwater_672_Ag_B-0.1um_62_36</strain>
    </source>
</reference>
<dbReference type="InterPro" id="IPR004017">
    <property type="entry name" value="Cys_rich_dom"/>
</dbReference>
<dbReference type="SUPFAM" id="SSF46548">
    <property type="entry name" value="alpha-helical ferredoxin"/>
    <property type="match status" value="1"/>
</dbReference>
<organism evidence="6 7">
    <name type="scientific">Tectimicrobiota bacterium</name>
    <dbReference type="NCBI Taxonomy" id="2528274"/>
    <lineage>
        <taxon>Bacteria</taxon>
        <taxon>Pseudomonadati</taxon>
        <taxon>Nitrospinota/Tectimicrobiota group</taxon>
        <taxon>Candidatus Tectimicrobiota</taxon>
    </lineage>
</organism>
<dbReference type="Gene3D" id="1.10.1060.10">
    <property type="entry name" value="Alpha-helical ferredoxin"/>
    <property type="match status" value="1"/>
</dbReference>
<dbReference type="InterPro" id="IPR017896">
    <property type="entry name" value="4Fe4S_Fe-S-bd"/>
</dbReference>
<dbReference type="PROSITE" id="PS00198">
    <property type="entry name" value="4FE4S_FER_1"/>
    <property type="match status" value="2"/>
</dbReference>
<evidence type="ECO:0000259" key="5">
    <source>
        <dbReference type="PROSITE" id="PS51379"/>
    </source>
</evidence>
<comment type="caution">
    <text evidence="6">The sequence shown here is derived from an EMBL/GenBank/DDBJ whole genome shotgun (WGS) entry which is preliminary data.</text>
</comment>
<dbReference type="PANTHER" id="PTHR42947:SF1">
    <property type="entry name" value="COB--COM HETERODISULFIDE REDUCTASE SUBUNIT B 1"/>
    <property type="match status" value="1"/>
</dbReference>
<keyword evidence="4" id="KW-0411">Iron-sulfur</keyword>
<evidence type="ECO:0000256" key="4">
    <source>
        <dbReference type="ARBA" id="ARBA00023014"/>
    </source>
</evidence>
<dbReference type="Gene3D" id="3.40.50.11810">
    <property type="match status" value="1"/>
</dbReference>
<dbReference type="GO" id="GO:0016491">
    <property type="term" value="F:oxidoreductase activity"/>
    <property type="evidence" value="ECO:0007669"/>
    <property type="project" value="UniProtKB-KW"/>
</dbReference>
<dbReference type="EMBL" id="JACPRF010000271">
    <property type="protein sequence ID" value="MBI2877006.1"/>
    <property type="molecule type" value="Genomic_DNA"/>
</dbReference>
<evidence type="ECO:0000313" key="7">
    <source>
        <dbReference type="Proteomes" id="UP000769766"/>
    </source>
</evidence>
<dbReference type="GO" id="GO:0051536">
    <property type="term" value="F:iron-sulfur cluster binding"/>
    <property type="evidence" value="ECO:0007669"/>
    <property type="project" value="UniProtKB-KW"/>
</dbReference>
<evidence type="ECO:0000313" key="6">
    <source>
        <dbReference type="EMBL" id="MBI2877006.1"/>
    </source>
</evidence>
<dbReference type="Pfam" id="PF02754">
    <property type="entry name" value="CCG"/>
    <property type="match status" value="2"/>
</dbReference>
<feature type="domain" description="4Fe-4S ferredoxin-type" evidence="5">
    <location>
        <begin position="304"/>
        <end position="333"/>
    </location>
</feature>
<dbReference type="InterPro" id="IPR051278">
    <property type="entry name" value="HdrB/HdrD_reductase"/>
</dbReference>
<dbReference type="Proteomes" id="UP000769766">
    <property type="component" value="Unassembled WGS sequence"/>
</dbReference>
<dbReference type="Gene3D" id="1.20.1050.140">
    <property type="match status" value="1"/>
</dbReference>
<keyword evidence="3" id="KW-0408">Iron</keyword>
<dbReference type="InterPro" id="IPR009051">
    <property type="entry name" value="Helical_ferredxn"/>
</dbReference>
<evidence type="ECO:0000256" key="1">
    <source>
        <dbReference type="ARBA" id="ARBA00022723"/>
    </source>
</evidence>
<dbReference type="PANTHER" id="PTHR42947">
    <property type="entry name" value="COB--COM HETERODISULFIDE REDUCTASE SUBUNIT B 1"/>
    <property type="match status" value="1"/>
</dbReference>
<dbReference type="PROSITE" id="PS51379">
    <property type="entry name" value="4FE4S_FER_2"/>
    <property type="match status" value="1"/>
</dbReference>
<evidence type="ECO:0000256" key="3">
    <source>
        <dbReference type="ARBA" id="ARBA00023004"/>
    </source>
</evidence>
<sequence>MQPLGIFWGCQIPARFPFMEKALRLLWERLDLPVREVEGFTCCPEKALVKNLDPWVWILTAGRNLAVAEAAGLKQLLVPCNGCYSTLKTVWSHLLADPQLAERLNGALSEIGLKFRGTLQVLHLAEHLHDQLGPAQLRRGMVKSLRGMRLAVHYGCHMIRPSHSLQFDDPLLPTKFDALVEALGAKSIPYPRKMTCCGGEYSNVGQMEEAMAMARAKLLELKERSVDGLVVMCPACFMQFDGKQYLMQRQGEALNVPVFFYPELVGLAYGLDPEELGLGLHRIEIEAFLTRWRERGEVLGKVAQAFDLDSLERCINCQACSHDCPSALNGEGFEPHRLLEEILAGRLEQVLKEGGFWSCLECHTCSELCPQRFGMETVFTRLKSWAMAQGITPPTVRQAIDIFEKTGKLGEPQKAQRKKLNLPEPTASGVKQWKELLKRAEKGKG</sequence>
<dbReference type="AlphaFoldDB" id="A0A932CPN2"/>
<proteinExistence type="predicted"/>
<protein>
    <submittedName>
        <fullName evidence="6">4Fe-4S dicluster domain-containing protein</fullName>
    </submittedName>
</protein>
<dbReference type="GO" id="GO:0046872">
    <property type="term" value="F:metal ion binding"/>
    <property type="evidence" value="ECO:0007669"/>
    <property type="project" value="UniProtKB-KW"/>
</dbReference>
<name>A0A932CPN2_UNCTE</name>